<sequence length="350" mass="39207">MVNIDGRIVGEGEKTFIIAELSANHANNIEIAKQTIKEVKRAGADAIKLQTYTPDTITLDCDNKYFQINQGTIWDGTTLYKLYEEAYTPWQWHKELFEVARQEGLICFSTPFDFTAVDFLETLKVPVYKIASFEINDIELIKYVASKGKPIIISTGIATLSDIELAVKTCLECNNNQIILLKCTSAYPAPIEEVNLKTIKNLAETFNVITGISDHTLGSVVPIGAVAMGARVVEKHVILDKNLGGPDSRFSLDINEFKELVDNIRLIEKAIGRVTYELSEKAVKSKEHSRSLFVVEDIKKGEKLTNKNIKSIRPAFGLEPKYYNEVLGMEAICDLKKGTPLSWDVIRKSR</sequence>
<name>A0A1G9KJV9_9FIRM</name>
<dbReference type="InterPro" id="IPR057736">
    <property type="entry name" value="SAF_PseI/NeuA/NeuB"/>
</dbReference>
<dbReference type="SUPFAM" id="SSF51569">
    <property type="entry name" value="Aldolase"/>
    <property type="match status" value="1"/>
</dbReference>
<dbReference type="InterPro" id="IPR013974">
    <property type="entry name" value="SAF"/>
</dbReference>
<dbReference type="STRING" id="1121325.SAMN04515677_102166"/>
<dbReference type="InterPro" id="IPR051690">
    <property type="entry name" value="PseI-like"/>
</dbReference>
<dbReference type="InterPro" id="IPR013132">
    <property type="entry name" value="PseI/NeuA/B-like_N"/>
</dbReference>
<dbReference type="Gene3D" id="3.20.20.70">
    <property type="entry name" value="Aldolase class I"/>
    <property type="match status" value="1"/>
</dbReference>
<protein>
    <submittedName>
        <fullName evidence="2">Pseudaminic acid synthase</fullName>
    </submittedName>
</protein>
<gene>
    <name evidence="2" type="ORF">SAMN04515677_102166</name>
</gene>
<dbReference type="SUPFAM" id="SSF51269">
    <property type="entry name" value="AFP III-like domain"/>
    <property type="match status" value="1"/>
</dbReference>
<dbReference type="Pfam" id="PF08666">
    <property type="entry name" value="SAF"/>
    <property type="match status" value="1"/>
</dbReference>
<evidence type="ECO:0000313" key="2">
    <source>
        <dbReference type="EMBL" id="SDL49703.1"/>
    </source>
</evidence>
<dbReference type="EMBL" id="FNGW01000002">
    <property type="protein sequence ID" value="SDL49703.1"/>
    <property type="molecule type" value="Genomic_DNA"/>
</dbReference>
<dbReference type="GO" id="GO:0047444">
    <property type="term" value="F:N-acylneuraminate-9-phosphate synthase activity"/>
    <property type="evidence" value="ECO:0007669"/>
    <property type="project" value="TreeGrafter"/>
</dbReference>
<keyword evidence="3" id="KW-1185">Reference proteome</keyword>
<dbReference type="NCBIfam" id="TIGR03586">
    <property type="entry name" value="PseI"/>
    <property type="match status" value="1"/>
</dbReference>
<accession>A0A1G9KJV9</accession>
<dbReference type="GO" id="GO:0016051">
    <property type="term" value="P:carbohydrate biosynthetic process"/>
    <property type="evidence" value="ECO:0007669"/>
    <property type="project" value="InterPro"/>
</dbReference>
<dbReference type="PANTHER" id="PTHR42966:SF2">
    <property type="entry name" value="PSEUDAMINIC ACID SYNTHASE"/>
    <property type="match status" value="1"/>
</dbReference>
<dbReference type="RefSeq" id="WP_330385773.1">
    <property type="nucleotide sequence ID" value="NZ_FNGW01000002.1"/>
</dbReference>
<dbReference type="InterPro" id="IPR036732">
    <property type="entry name" value="AFP_Neu5c_C_sf"/>
</dbReference>
<dbReference type="InterPro" id="IPR020030">
    <property type="entry name" value="Pseudaminic_synth_PseI"/>
</dbReference>
<evidence type="ECO:0000259" key="1">
    <source>
        <dbReference type="PROSITE" id="PS50844"/>
    </source>
</evidence>
<dbReference type="PROSITE" id="PS50844">
    <property type="entry name" value="AFP_LIKE"/>
    <property type="match status" value="1"/>
</dbReference>
<dbReference type="SMART" id="SM00858">
    <property type="entry name" value="SAF"/>
    <property type="match status" value="1"/>
</dbReference>
<proteinExistence type="predicted"/>
<dbReference type="Proteomes" id="UP000199068">
    <property type="component" value="Unassembled WGS sequence"/>
</dbReference>
<dbReference type="CDD" id="cd11615">
    <property type="entry name" value="SAF_NeuB_like"/>
    <property type="match status" value="1"/>
</dbReference>
<evidence type="ECO:0000313" key="3">
    <source>
        <dbReference type="Proteomes" id="UP000199068"/>
    </source>
</evidence>
<dbReference type="PANTHER" id="PTHR42966">
    <property type="entry name" value="N-ACETYLNEURAMINATE SYNTHASE"/>
    <property type="match status" value="1"/>
</dbReference>
<reference evidence="2 3" key="1">
    <citation type="submission" date="2016-10" db="EMBL/GenBank/DDBJ databases">
        <authorList>
            <person name="de Groot N.N."/>
        </authorList>
    </citation>
    <scope>NUCLEOTIDE SEQUENCE [LARGE SCALE GENOMIC DNA]</scope>
    <source>
        <strain evidence="2 3">DSM 797</strain>
    </source>
</reference>
<feature type="domain" description="AFP-like" evidence="1">
    <location>
        <begin position="291"/>
        <end position="349"/>
    </location>
</feature>
<dbReference type="InterPro" id="IPR013785">
    <property type="entry name" value="Aldolase_TIM"/>
</dbReference>
<dbReference type="Gene3D" id="3.90.1210.10">
    <property type="entry name" value="Antifreeze-like/N-acetylneuraminic acid synthase C-terminal domain"/>
    <property type="match status" value="1"/>
</dbReference>
<dbReference type="InterPro" id="IPR006190">
    <property type="entry name" value="SAF_AFP_Neu5Ac"/>
</dbReference>
<organism evidence="2 3">
    <name type="scientific">Romboutsia lituseburensis DSM 797</name>
    <dbReference type="NCBI Taxonomy" id="1121325"/>
    <lineage>
        <taxon>Bacteria</taxon>
        <taxon>Bacillati</taxon>
        <taxon>Bacillota</taxon>
        <taxon>Clostridia</taxon>
        <taxon>Peptostreptococcales</taxon>
        <taxon>Peptostreptococcaceae</taxon>
        <taxon>Romboutsia</taxon>
    </lineage>
</organism>
<dbReference type="Pfam" id="PF03102">
    <property type="entry name" value="NeuB"/>
    <property type="match status" value="1"/>
</dbReference>
<dbReference type="AlphaFoldDB" id="A0A1G9KJV9"/>